<dbReference type="InterPro" id="IPR045851">
    <property type="entry name" value="AMP-bd_C_sf"/>
</dbReference>
<dbReference type="InterPro" id="IPR025110">
    <property type="entry name" value="AMP-bd_C"/>
</dbReference>
<dbReference type="PANTHER" id="PTHR45527:SF1">
    <property type="entry name" value="FATTY ACID SYNTHASE"/>
    <property type="match status" value="1"/>
</dbReference>
<dbReference type="InterPro" id="IPR029063">
    <property type="entry name" value="SAM-dependent_MTases_sf"/>
</dbReference>
<feature type="domain" description="Carrier" evidence="4">
    <location>
        <begin position="521"/>
        <end position="596"/>
    </location>
</feature>
<evidence type="ECO:0000313" key="6">
    <source>
        <dbReference type="Proteomes" id="UP000282084"/>
    </source>
</evidence>
<dbReference type="GO" id="GO:0032259">
    <property type="term" value="P:methylation"/>
    <property type="evidence" value="ECO:0007669"/>
    <property type="project" value="UniProtKB-KW"/>
</dbReference>
<dbReference type="FunFam" id="3.40.50.980:FF:000002">
    <property type="entry name" value="Enterobactin synthetase component F"/>
    <property type="match status" value="1"/>
</dbReference>
<keyword evidence="5" id="KW-0808">Transferase</keyword>
<dbReference type="Pfam" id="PF00501">
    <property type="entry name" value="AMP-binding"/>
    <property type="match status" value="2"/>
</dbReference>
<dbReference type="Gene3D" id="3.40.50.980">
    <property type="match status" value="2"/>
</dbReference>
<dbReference type="GO" id="GO:0008168">
    <property type="term" value="F:methyltransferase activity"/>
    <property type="evidence" value="ECO:0007669"/>
    <property type="project" value="UniProtKB-KW"/>
</dbReference>
<organism evidence="5 6">
    <name type="scientific">Saccharothrix australiensis</name>
    <dbReference type="NCBI Taxonomy" id="2072"/>
    <lineage>
        <taxon>Bacteria</taxon>
        <taxon>Bacillati</taxon>
        <taxon>Actinomycetota</taxon>
        <taxon>Actinomycetes</taxon>
        <taxon>Pseudonocardiales</taxon>
        <taxon>Pseudonocardiaceae</taxon>
        <taxon>Saccharothrix</taxon>
    </lineage>
</organism>
<dbReference type="Proteomes" id="UP000282084">
    <property type="component" value="Unassembled WGS sequence"/>
</dbReference>
<comment type="caution">
    <text evidence="5">The sequence shown here is derived from an EMBL/GenBank/DDBJ whole genome shotgun (WGS) entry which is preliminary data.</text>
</comment>
<dbReference type="Gene3D" id="3.40.50.1820">
    <property type="entry name" value="alpha/beta hydrolase"/>
    <property type="match status" value="1"/>
</dbReference>
<dbReference type="InterPro" id="IPR010071">
    <property type="entry name" value="AA_adenyl_dom"/>
</dbReference>
<gene>
    <name evidence="5" type="ORF">C8E97_3316</name>
</gene>
<dbReference type="InterPro" id="IPR000873">
    <property type="entry name" value="AMP-dep_synth/lig_dom"/>
</dbReference>
<dbReference type="InterPro" id="IPR001242">
    <property type="entry name" value="Condensation_dom"/>
</dbReference>
<keyword evidence="5" id="KW-0489">Methyltransferase</keyword>
<dbReference type="PROSITE" id="PS00012">
    <property type="entry name" value="PHOSPHOPANTETHEINE"/>
    <property type="match status" value="2"/>
</dbReference>
<dbReference type="PROSITE" id="PS50075">
    <property type="entry name" value="CARRIER"/>
    <property type="match status" value="2"/>
</dbReference>
<dbReference type="SUPFAM" id="SSF56801">
    <property type="entry name" value="Acetyl-CoA synthetase-like"/>
    <property type="match status" value="2"/>
</dbReference>
<dbReference type="InterPro" id="IPR006342">
    <property type="entry name" value="FkbM_mtfrase"/>
</dbReference>
<dbReference type="Pfam" id="PF00668">
    <property type="entry name" value="Condensation"/>
    <property type="match status" value="1"/>
</dbReference>
<dbReference type="PANTHER" id="PTHR45527">
    <property type="entry name" value="NONRIBOSOMAL PEPTIDE SYNTHETASE"/>
    <property type="match status" value="1"/>
</dbReference>
<dbReference type="Gene3D" id="1.10.1200.10">
    <property type="entry name" value="ACP-like"/>
    <property type="match status" value="1"/>
</dbReference>
<dbReference type="FunFam" id="1.10.1200.10:FF:000016">
    <property type="entry name" value="Non-ribosomal peptide synthase"/>
    <property type="match status" value="1"/>
</dbReference>
<dbReference type="InterPro" id="IPR006162">
    <property type="entry name" value="Ppantetheine_attach_site"/>
</dbReference>
<dbReference type="GO" id="GO:0031177">
    <property type="term" value="F:phosphopantetheine binding"/>
    <property type="evidence" value="ECO:0007669"/>
    <property type="project" value="InterPro"/>
</dbReference>
<keyword evidence="6" id="KW-1185">Reference proteome</keyword>
<evidence type="ECO:0000256" key="1">
    <source>
        <dbReference type="ARBA" id="ARBA00001957"/>
    </source>
</evidence>
<dbReference type="SUPFAM" id="SSF53335">
    <property type="entry name" value="S-adenosyl-L-methionine-dependent methyltransferases"/>
    <property type="match status" value="1"/>
</dbReference>
<dbReference type="GO" id="GO:0072330">
    <property type="term" value="P:monocarboxylic acid biosynthetic process"/>
    <property type="evidence" value="ECO:0007669"/>
    <property type="project" value="UniProtKB-ARBA"/>
</dbReference>
<dbReference type="Gene3D" id="3.30.559.30">
    <property type="entry name" value="Nonribosomal peptide synthetase, condensation domain"/>
    <property type="match status" value="1"/>
</dbReference>
<dbReference type="FunFam" id="3.40.50.980:FF:000001">
    <property type="entry name" value="Non-ribosomal peptide synthetase"/>
    <property type="match status" value="1"/>
</dbReference>
<dbReference type="GO" id="GO:0005829">
    <property type="term" value="C:cytosol"/>
    <property type="evidence" value="ECO:0007669"/>
    <property type="project" value="TreeGrafter"/>
</dbReference>
<proteinExistence type="predicted"/>
<dbReference type="FunFam" id="3.40.50.12780:FF:000012">
    <property type="entry name" value="Non-ribosomal peptide synthetase"/>
    <property type="match status" value="1"/>
</dbReference>
<protein>
    <submittedName>
        <fullName evidence="5">FkbM family methyltransferase/amino acid adenylation domain-containing protein</fullName>
    </submittedName>
</protein>
<sequence>MHENGPTPPVGAPRTQAPDDVATRFAARAGSAPSAVALRFGEHVMTYGELDAAANRLAHRLRALGVAAEVVVGVSMARGFGTPVALLAVAKAGGVYLPVDARLPAIRLKQLVATAEPLLLLTESAVADDLPDLGVPLVHVDREDLAALPGTPPERRATPENLAYIVFTSGSTGVPKGIELAGRTLTHLADWSLAANPDTARCAQLAPLGFDVSVQEMVVTLLAGRTLVLLDDELRRDPAALLRELARHEVDTVHLPPAVLVGLAQAWERDPVRLSLRAVYTAGEALHVTPEVRRFLAAHPGVLLQNEWGMSEAQVVTTWPLTGRPDDWPAHPPIGRTVAGAGLYLLDHRLAPVPPGGLGELYVAGPGVARGYRARPDLTAARFVADPFAAEPGARMFRTGDLGRVRPDGVFEFAGRADRQLNVRGHRVEPGEVEAVLAEHPEVRGAVVVADGSTGQPRLVAYVVTDGGVAPRGLREHVAARLPAHMAPAAFVALESFPLNGNGKVDQAALPAPPAQAPRRAPATRREEVLCALFAEVLGTPEIGPDDDFLLLGGHSLLAAKLLSRVRTELGVALPVRALFDAPTPARLATLLADGDRTTPALRAGARPEVLPVSFAQRRFLYVHELDGPSPTYNVRVSLDLTGIPDEPALRRALHDVVARHEPLRTVFPRTSWEPHQEILDPPDPAELLTTADTDADGLAGHVAAASGHCFDLRAERPLRAWLFRLAPTRHVLLLVVHHIAMDGWSVPALVGDLSRAYAARRAGRAPDWSPPAVQYADFAVWQRGLPDEERDPDGLFGRQAAHWRAALAGLPEAVPLPLDRPRPRVRAGTAEATPVEVDADTHRLVVELARRTDTTVFMVLHAALAALLSRLGAGADVPIGVPVAGRHDDALTDVVGCFVNTLVLRTDLSGDPTTRELVRRVREVDLAAYANQDLPFERVVDLVNPTRTVAHHPLYQVMLAFNNNVEVRPELPCLDAVTEVRIGSAQADLVFDLRERRGPDGAPAGVHGVVEFATDVLDRATAETLARRFAHLLRALVTAPDEPVGRAELLLPGEREAIAALGEGEPVPVADPPLPVLLRRQAARTPDRTALVHRDGTLTYAELDALVERVARALRDRGVGPESVVAVRLPRSAELVVVLHAVQRAGAAYLPVEPDLPPRRAAHVLDTARPAAVVTEDDLPALLAERPPGDPLPDPDPDSAAYVIHTSGSTGRPKGVVVTHRALTNRIAWMAHAYPLADDDRVLQKTPAGFDVSVWEFCWPLSRGATLVVAPPEAHRDPRRLAELIRAERVTTAHFVPSMLRVFLAEPAAAGCASLRRVISSGEELTAEDRDAFHRVLRAELHNLYGPTEATVDVTAAPVPPGAPVTIGRPVWNTRVRVLDDRLAPVPPGVVGELYLGGVQLARGYAGQSALTAERFVADPHGPAGARLYRTGDLARWRPDGALDYLGRRDDQVKVRGVRIEPGEVAAALAEHPAVARAVVVLRTDLPGGAGLVGYLVPDRRAAGPVAELRAMEREGVLAPDAWHALPGGGAVVAPSRGEALFLHREITEGDYAGPEVVLPDGAVVFDVGAHVGTFTLAVARRCAGARVFAFEPIPELAAMARLNFRLHGVDATLVECGLADRAGTASFTHYPDLSIMSGRYADPDEDRAVVEAYVRAEAADEPDADRLVAAVLADRLRARVVERPLRTVSDVVREHGVTRIDLLKVDVEKSEAEVLAGVEDEHWPLIGQVVVEVHDRDGRLERITADLAARGFAVRAAVQPMLAGTDLVQVTAVRPDLGLRPGTAAPHRYADPGALAADVRAHAADVLPEHLVPAALVVLDEVPHTPSGKLDRAALPRPVFTASTGRAPTAAEEVVCAVYAEVLGLPAVGVDDNFFALGGHSLLGVRLVWRLQEELGCRLSPRDLIEAPTPALLRARVDAGRSSGALGTVLPLRAEGAKPPLFCVHPVTGAGWCYAGLVRHVASGVPIYALQSPLLARPGDHVADVAELAARYVAAVRSVRPTGPYHLLGWSFGGLVAYEMAVQLRAAGAEVGLLALLDGHLPAPGGDPVPDAGLSPADKRAVLRAHGVASVELEDEVVDAVFAATRENLRLEQGYRPEPYPGDLTFFTATRGRRAHWRGAEQWAPHVRGALTDHPLRCGHLEMTDPPALAAVSRVINRVLR</sequence>
<dbReference type="NCBIfam" id="TIGR01733">
    <property type="entry name" value="AA-adenyl-dom"/>
    <property type="match status" value="2"/>
</dbReference>
<feature type="domain" description="Carrier" evidence="4">
    <location>
        <begin position="1848"/>
        <end position="1923"/>
    </location>
</feature>
<dbReference type="Pfam" id="PF13193">
    <property type="entry name" value="AMP-binding_C"/>
    <property type="match status" value="1"/>
</dbReference>
<dbReference type="InterPro" id="IPR001031">
    <property type="entry name" value="Thioesterase"/>
</dbReference>
<dbReference type="CDD" id="cd19540">
    <property type="entry name" value="LCL_NRPS-like"/>
    <property type="match status" value="1"/>
</dbReference>
<dbReference type="Pfam" id="PF00550">
    <property type="entry name" value="PP-binding"/>
    <property type="match status" value="2"/>
</dbReference>
<dbReference type="InterPro" id="IPR020845">
    <property type="entry name" value="AMP-binding_CS"/>
</dbReference>
<dbReference type="Gene3D" id="3.30.559.10">
    <property type="entry name" value="Chloramphenicol acetyltransferase-like domain"/>
    <property type="match status" value="1"/>
</dbReference>
<evidence type="ECO:0000259" key="4">
    <source>
        <dbReference type="PROSITE" id="PS50075"/>
    </source>
</evidence>
<dbReference type="Gene3D" id="2.30.38.10">
    <property type="entry name" value="Luciferase, Domain 3"/>
    <property type="match status" value="1"/>
</dbReference>
<dbReference type="SUPFAM" id="SSF47336">
    <property type="entry name" value="ACP-like"/>
    <property type="match status" value="2"/>
</dbReference>
<dbReference type="InterPro" id="IPR042099">
    <property type="entry name" value="ANL_N_sf"/>
</dbReference>
<dbReference type="EMBL" id="RBXO01000001">
    <property type="protein sequence ID" value="RKT54669.1"/>
    <property type="molecule type" value="Genomic_DNA"/>
</dbReference>
<dbReference type="InterPro" id="IPR020806">
    <property type="entry name" value="PKS_PP-bd"/>
</dbReference>
<dbReference type="NCBIfam" id="TIGR01444">
    <property type="entry name" value="fkbM_fam"/>
    <property type="match status" value="1"/>
</dbReference>
<dbReference type="FunFam" id="2.30.38.10:FF:000001">
    <property type="entry name" value="Non-ribosomal peptide synthetase PvdI"/>
    <property type="match status" value="1"/>
</dbReference>
<dbReference type="Gene3D" id="3.30.300.30">
    <property type="match status" value="2"/>
</dbReference>
<dbReference type="CDD" id="cd17646">
    <property type="entry name" value="A_NRPS_AB3403-like"/>
    <property type="match status" value="1"/>
</dbReference>
<dbReference type="SUPFAM" id="SSF53474">
    <property type="entry name" value="alpha/beta-Hydrolases"/>
    <property type="match status" value="1"/>
</dbReference>
<dbReference type="GO" id="GO:0043041">
    <property type="term" value="P:amino acid activation for nonribosomal peptide biosynthetic process"/>
    <property type="evidence" value="ECO:0007669"/>
    <property type="project" value="TreeGrafter"/>
</dbReference>
<keyword evidence="3" id="KW-0597">Phosphoprotein</keyword>
<evidence type="ECO:0000256" key="3">
    <source>
        <dbReference type="ARBA" id="ARBA00022553"/>
    </source>
</evidence>
<evidence type="ECO:0000313" key="5">
    <source>
        <dbReference type="EMBL" id="RKT54669.1"/>
    </source>
</evidence>
<dbReference type="InterPro" id="IPR029058">
    <property type="entry name" value="AB_hydrolase_fold"/>
</dbReference>
<name>A0A495VZN0_9PSEU</name>
<reference evidence="5 6" key="1">
    <citation type="submission" date="2018-10" db="EMBL/GenBank/DDBJ databases">
        <title>Sequencing the genomes of 1000 actinobacteria strains.</title>
        <authorList>
            <person name="Klenk H.-P."/>
        </authorList>
    </citation>
    <scope>NUCLEOTIDE SEQUENCE [LARGE SCALE GENOMIC DNA]</scope>
    <source>
        <strain evidence="5 6">DSM 43800</strain>
    </source>
</reference>
<dbReference type="InterPro" id="IPR023213">
    <property type="entry name" value="CAT-like_dom_sf"/>
</dbReference>
<dbReference type="InterPro" id="IPR036736">
    <property type="entry name" value="ACP-like_sf"/>
</dbReference>
<dbReference type="PROSITE" id="PS00455">
    <property type="entry name" value="AMP_BINDING"/>
    <property type="match status" value="2"/>
</dbReference>
<keyword evidence="2" id="KW-0596">Phosphopantetheine</keyword>
<dbReference type="Gene3D" id="3.40.50.150">
    <property type="entry name" value="Vaccinia Virus protein VP39"/>
    <property type="match status" value="1"/>
</dbReference>
<dbReference type="RefSeq" id="WP_170211882.1">
    <property type="nucleotide sequence ID" value="NZ_RBXO01000001.1"/>
</dbReference>
<dbReference type="SUPFAM" id="SSF52777">
    <property type="entry name" value="CoA-dependent acyltransferases"/>
    <property type="match status" value="2"/>
</dbReference>
<comment type="cofactor">
    <cofactor evidence="1">
        <name>pantetheine 4'-phosphate</name>
        <dbReference type="ChEBI" id="CHEBI:47942"/>
    </cofactor>
</comment>
<evidence type="ECO:0000256" key="2">
    <source>
        <dbReference type="ARBA" id="ARBA00022450"/>
    </source>
</evidence>
<dbReference type="GO" id="GO:0008610">
    <property type="term" value="P:lipid biosynthetic process"/>
    <property type="evidence" value="ECO:0007669"/>
    <property type="project" value="UniProtKB-ARBA"/>
</dbReference>
<dbReference type="CDD" id="cd05930">
    <property type="entry name" value="A_NRPS"/>
    <property type="match status" value="1"/>
</dbReference>
<dbReference type="Gene3D" id="3.40.50.12780">
    <property type="entry name" value="N-terminal domain of ligase-like"/>
    <property type="match status" value="1"/>
</dbReference>
<accession>A0A495VZN0</accession>
<dbReference type="GO" id="GO:0044550">
    <property type="term" value="P:secondary metabolite biosynthetic process"/>
    <property type="evidence" value="ECO:0007669"/>
    <property type="project" value="TreeGrafter"/>
</dbReference>
<dbReference type="InterPro" id="IPR009081">
    <property type="entry name" value="PP-bd_ACP"/>
</dbReference>
<dbReference type="Pfam" id="PF00975">
    <property type="entry name" value="Thioesterase"/>
    <property type="match status" value="1"/>
</dbReference>
<dbReference type="Pfam" id="PF05050">
    <property type="entry name" value="Methyltransf_21"/>
    <property type="match status" value="1"/>
</dbReference>
<dbReference type="SMART" id="SM00823">
    <property type="entry name" value="PKS_PP"/>
    <property type="match status" value="2"/>
</dbReference>